<comment type="caution">
    <text evidence="1">The sequence shown here is derived from an EMBL/GenBank/DDBJ whole genome shotgun (WGS) entry which is preliminary data.</text>
</comment>
<name>A0A2P8VG07_9ENTR</name>
<evidence type="ECO:0000313" key="1">
    <source>
        <dbReference type="EMBL" id="PSN06480.1"/>
    </source>
</evidence>
<dbReference type="Proteomes" id="UP000240212">
    <property type="component" value="Unassembled WGS sequence"/>
</dbReference>
<evidence type="ECO:0000313" key="2">
    <source>
        <dbReference type="Proteomes" id="UP000240212"/>
    </source>
</evidence>
<organism evidence="1 2">
    <name type="scientific">Siccibacter turicensis</name>
    <dbReference type="NCBI Taxonomy" id="357233"/>
    <lineage>
        <taxon>Bacteria</taxon>
        <taxon>Pseudomonadati</taxon>
        <taxon>Pseudomonadota</taxon>
        <taxon>Gammaproteobacteria</taxon>
        <taxon>Enterobacterales</taxon>
        <taxon>Enterobacteriaceae</taxon>
        <taxon>Siccibacter</taxon>
    </lineage>
</organism>
<reference evidence="1 2" key="1">
    <citation type="submission" date="2018-03" db="EMBL/GenBank/DDBJ databases">
        <title>Draft genome sequence of the first documented clinical Siccibacter turicensis isolate in Austria.</title>
        <authorList>
            <person name="Lepuschitz S."/>
            <person name="Pekard-Amenitsch S."/>
            <person name="Haunold R."/>
            <person name="Schill S."/>
            <person name="Mach R."/>
            <person name="Allerberger F."/>
            <person name="Ruppitsch W."/>
            <person name="Forsythe S.J."/>
        </authorList>
    </citation>
    <scope>NUCLEOTIDE SEQUENCE [LARGE SCALE GENOMIC DNA]</scope>
    <source>
        <strain evidence="1 2">6100069499-17</strain>
    </source>
</reference>
<sequence>MVNEAEISTEVKALIGNAVSDLLKPGRVVRIHEIIGVLHRLCLLEEESQQYPYFEAIGLLKAKLH</sequence>
<proteinExistence type="predicted"/>
<keyword evidence="2" id="KW-1185">Reference proteome</keyword>
<protein>
    <submittedName>
        <fullName evidence="1">Uncharacterized protein</fullName>
    </submittedName>
</protein>
<dbReference type="EMBL" id="PYEP01000007">
    <property type="protein sequence ID" value="PSN06480.1"/>
    <property type="molecule type" value="Genomic_DNA"/>
</dbReference>
<dbReference type="RefSeq" id="WP_106877915.1">
    <property type="nucleotide sequence ID" value="NZ_DHYB01000021.1"/>
</dbReference>
<accession>A0A2P8VG07</accession>
<dbReference type="AlphaFoldDB" id="A0A2P8VG07"/>
<gene>
    <name evidence="1" type="ORF">C7G83_15805</name>
</gene>